<evidence type="ECO:0000256" key="4">
    <source>
        <dbReference type="ARBA" id="ARBA00022692"/>
    </source>
</evidence>
<dbReference type="InterPro" id="IPR001182">
    <property type="entry name" value="FtsW/RodA"/>
</dbReference>
<dbReference type="Proteomes" id="UP000279029">
    <property type="component" value="Chromosome"/>
</dbReference>
<evidence type="ECO:0000256" key="11">
    <source>
        <dbReference type="ARBA" id="ARBA00038053"/>
    </source>
</evidence>
<keyword evidence="3" id="KW-0808">Transferase</keyword>
<comment type="catalytic activity">
    <reaction evidence="15">
        <text>[GlcNAc-(1-&gt;4)-Mur2Ac(oyl-L-Ala-gamma-D-Glu-L-Lys-D-Ala-D-Ala)](n)-di-trans,octa-cis-undecaprenyl diphosphate + beta-D-GlcNAc-(1-&gt;4)-Mur2Ac(oyl-L-Ala-gamma-D-Glu-L-Lys-D-Ala-D-Ala)-di-trans,octa-cis-undecaprenyl diphosphate = [GlcNAc-(1-&gt;4)-Mur2Ac(oyl-L-Ala-gamma-D-Glu-L-Lys-D-Ala-D-Ala)](n+1)-di-trans,octa-cis-undecaprenyl diphosphate + di-trans,octa-cis-undecaprenyl diphosphate + H(+)</text>
        <dbReference type="Rhea" id="RHEA:23708"/>
        <dbReference type="Rhea" id="RHEA-COMP:9602"/>
        <dbReference type="Rhea" id="RHEA-COMP:9603"/>
        <dbReference type="ChEBI" id="CHEBI:15378"/>
        <dbReference type="ChEBI" id="CHEBI:58405"/>
        <dbReference type="ChEBI" id="CHEBI:60033"/>
        <dbReference type="ChEBI" id="CHEBI:78435"/>
        <dbReference type="EC" id="2.4.99.28"/>
    </reaction>
</comment>
<evidence type="ECO:0000256" key="8">
    <source>
        <dbReference type="ARBA" id="ARBA00023136"/>
    </source>
</evidence>
<evidence type="ECO:0000256" key="3">
    <source>
        <dbReference type="ARBA" id="ARBA00022679"/>
    </source>
</evidence>
<dbReference type="RefSeq" id="WP_125135870.1">
    <property type="nucleotide sequence ID" value="NZ_LR130778.1"/>
</dbReference>
<feature type="transmembrane region" description="Helical" evidence="17">
    <location>
        <begin position="200"/>
        <end position="219"/>
    </location>
</feature>
<evidence type="ECO:0000256" key="14">
    <source>
        <dbReference type="ARBA" id="ARBA00044770"/>
    </source>
</evidence>
<keyword evidence="2" id="KW-0328">Glycosyltransferase</keyword>
<feature type="transmembrane region" description="Helical" evidence="17">
    <location>
        <begin position="125"/>
        <end position="146"/>
    </location>
</feature>
<evidence type="ECO:0000256" key="12">
    <source>
        <dbReference type="ARBA" id="ARBA00041185"/>
    </source>
</evidence>
<dbReference type="PANTHER" id="PTHR30474">
    <property type="entry name" value="CELL CYCLE PROTEIN"/>
    <property type="match status" value="1"/>
</dbReference>
<evidence type="ECO:0000256" key="7">
    <source>
        <dbReference type="ARBA" id="ARBA00022989"/>
    </source>
</evidence>
<dbReference type="GO" id="GO:0015648">
    <property type="term" value="F:lipid-linked peptidoglycan transporter activity"/>
    <property type="evidence" value="ECO:0007669"/>
    <property type="project" value="TreeGrafter"/>
</dbReference>
<dbReference type="EC" id="2.4.99.28" evidence="14"/>
<proteinExistence type="inferred from homology"/>
<keyword evidence="4 17" id="KW-0812">Transmembrane</keyword>
<dbReference type="GO" id="GO:0005886">
    <property type="term" value="C:plasma membrane"/>
    <property type="evidence" value="ECO:0007669"/>
    <property type="project" value="TreeGrafter"/>
</dbReference>
<feature type="transmembrane region" description="Helical" evidence="17">
    <location>
        <begin position="84"/>
        <end position="105"/>
    </location>
</feature>
<dbReference type="AlphaFoldDB" id="A0A3P7NYG9"/>
<comment type="subcellular location">
    <subcellularLocation>
        <location evidence="1">Membrane</location>
        <topology evidence="1">Multi-pass membrane protein</topology>
    </subcellularLocation>
</comment>
<name>A0A3P7NYG9_9FIRM</name>
<evidence type="ECO:0000313" key="18">
    <source>
        <dbReference type="EMBL" id="VDN46340.1"/>
    </source>
</evidence>
<evidence type="ECO:0000256" key="5">
    <source>
        <dbReference type="ARBA" id="ARBA00022960"/>
    </source>
</evidence>
<keyword evidence="19" id="KW-1185">Reference proteome</keyword>
<evidence type="ECO:0000256" key="1">
    <source>
        <dbReference type="ARBA" id="ARBA00004141"/>
    </source>
</evidence>
<feature type="transmembrane region" description="Helical" evidence="17">
    <location>
        <begin position="315"/>
        <end position="340"/>
    </location>
</feature>
<dbReference type="PANTHER" id="PTHR30474:SF2">
    <property type="entry name" value="PEPTIDOGLYCAN GLYCOSYLTRANSFERASE FTSW-RELATED"/>
    <property type="match status" value="1"/>
</dbReference>
<evidence type="ECO:0000256" key="6">
    <source>
        <dbReference type="ARBA" id="ARBA00022984"/>
    </source>
</evidence>
<dbReference type="GO" id="GO:0008955">
    <property type="term" value="F:peptidoglycan glycosyltransferase activity"/>
    <property type="evidence" value="ECO:0007669"/>
    <property type="project" value="UniProtKB-EC"/>
</dbReference>
<dbReference type="Pfam" id="PF01098">
    <property type="entry name" value="FTSW_RODA_SPOVE"/>
    <property type="match status" value="1"/>
</dbReference>
<sequence>MEHKAYKKAKSNSTSLITKGRTDITLVFVVLLLMVFGIVMIYSSSYYSAYAHYGNHNHFFIRQVVWVVIGAVVMFIVSRINYRLFLKFSGYFYVIMLIMLILVLLQPEDINGSKRWLTLFGDISIQPSELAKVVLIMAMSSLMAGFEKHINNFKALGFVLGATALPILLIGVENLSTAIVITAIIGGMVFVMYKNVPKLILIALPPLGLLGFIFFRVAGYRSSRIDIWLNGPFSDPLGKGFQTIQSLYAIGSGGFFGVGLGKSIQKIDFIPEAHNDIIFSIICEELGLFGAIAIIMLFALLLWRCLEIIRSSSAVVEILIVTAVMIHIGLQVFINIGVVTNTIPATGIPLPFISYGGSSLIFLLVELGLVLNIARQNASRLDHL</sequence>
<keyword evidence="5" id="KW-0133">Cell shape</keyword>
<feature type="transmembrane region" description="Helical" evidence="17">
    <location>
        <begin position="277"/>
        <end position="303"/>
    </location>
</feature>
<keyword evidence="6" id="KW-0573">Peptidoglycan synthesis</keyword>
<dbReference type="GO" id="GO:0051301">
    <property type="term" value="P:cell division"/>
    <property type="evidence" value="ECO:0007669"/>
    <property type="project" value="UniProtKB-KW"/>
</dbReference>
<feature type="transmembrane region" description="Helical" evidence="17">
    <location>
        <begin position="24"/>
        <end position="47"/>
    </location>
</feature>
<evidence type="ECO:0000256" key="10">
    <source>
        <dbReference type="ARBA" id="ARBA00033270"/>
    </source>
</evidence>
<keyword evidence="7 17" id="KW-1133">Transmembrane helix</keyword>
<evidence type="ECO:0000313" key="19">
    <source>
        <dbReference type="Proteomes" id="UP000279029"/>
    </source>
</evidence>
<dbReference type="GO" id="GO:0008360">
    <property type="term" value="P:regulation of cell shape"/>
    <property type="evidence" value="ECO:0007669"/>
    <property type="project" value="UniProtKB-KW"/>
</dbReference>
<feature type="transmembrane region" description="Helical" evidence="17">
    <location>
        <begin position="153"/>
        <end position="169"/>
    </location>
</feature>
<dbReference type="EMBL" id="LR130778">
    <property type="protein sequence ID" value="VDN46340.1"/>
    <property type="molecule type" value="Genomic_DNA"/>
</dbReference>
<reference evidence="18 19" key="1">
    <citation type="submission" date="2018-09" db="EMBL/GenBank/DDBJ databases">
        <authorList>
            <person name="Postec A."/>
        </authorList>
    </citation>
    <scope>NUCLEOTIDE SEQUENCE [LARGE SCALE GENOMIC DNA]</scope>
    <source>
        <strain evidence="18">70B-A</strain>
    </source>
</reference>
<evidence type="ECO:0000256" key="9">
    <source>
        <dbReference type="ARBA" id="ARBA00032370"/>
    </source>
</evidence>
<keyword evidence="18" id="KW-0132">Cell division</keyword>
<keyword evidence="8 17" id="KW-0472">Membrane</keyword>
<organism evidence="18 19">
    <name type="scientific">Petrocella atlantisensis</name>
    <dbReference type="NCBI Taxonomy" id="2173034"/>
    <lineage>
        <taxon>Bacteria</taxon>
        <taxon>Bacillati</taxon>
        <taxon>Bacillota</taxon>
        <taxon>Clostridia</taxon>
        <taxon>Lachnospirales</taxon>
        <taxon>Vallitaleaceae</taxon>
        <taxon>Petrocella</taxon>
    </lineage>
</organism>
<dbReference type="GO" id="GO:0032153">
    <property type="term" value="C:cell division site"/>
    <property type="evidence" value="ECO:0007669"/>
    <property type="project" value="TreeGrafter"/>
</dbReference>
<dbReference type="GO" id="GO:0009252">
    <property type="term" value="P:peptidoglycan biosynthetic process"/>
    <property type="evidence" value="ECO:0007669"/>
    <property type="project" value="UniProtKB-KW"/>
</dbReference>
<evidence type="ECO:0000256" key="2">
    <source>
        <dbReference type="ARBA" id="ARBA00022676"/>
    </source>
</evidence>
<accession>A0A3P7NYG9</accession>
<feature type="transmembrane region" description="Helical" evidence="17">
    <location>
        <begin position="352"/>
        <end position="374"/>
    </location>
</feature>
<comment type="function">
    <text evidence="16">Peptidoglycan polymerase that is essential for cell division.</text>
</comment>
<evidence type="ECO:0000256" key="13">
    <source>
        <dbReference type="ARBA" id="ARBA00041418"/>
    </source>
</evidence>
<evidence type="ECO:0000256" key="15">
    <source>
        <dbReference type="ARBA" id="ARBA00049902"/>
    </source>
</evidence>
<feature type="transmembrane region" description="Helical" evidence="17">
    <location>
        <begin position="59"/>
        <end position="77"/>
    </location>
</feature>
<protein>
    <recommendedName>
        <fullName evidence="12">Probable peptidoglycan glycosyltransferase FtsW</fullName>
        <ecNumber evidence="14">2.4.99.28</ecNumber>
    </recommendedName>
    <alternativeName>
        <fullName evidence="13">Cell division protein FtsW</fullName>
    </alternativeName>
    <alternativeName>
        <fullName evidence="10">Cell wall polymerase</fullName>
    </alternativeName>
    <alternativeName>
        <fullName evidence="9">Peptidoglycan polymerase</fullName>
    </alternativeName>
</protein>
<feature type="transmembrane region" description="Helical" evidence="17">
    <location>
        <begin position="175"/>
        <end position="193"/>
    </location>
</feature>
<evidence type="ECO:0000256" key="17">
    <source>
        <dbReference type="SAM" id="Phobius"/>
    </source>
</evidence>
<gene>
    <name evidence="18" type="ORF">PATL70BA_0485</name>
</gene>
<comment type="similarity">
    <text evidence="11">Belongs to the SEDS family. FtsW subfamily.</text>
</comment>
<keyword evidence="18" id="KW-0131">Cell cycle</keyword>
<dbReference type="KEGG" id="cbar:PATL70BA_0485"/>
<dbReference type="OrthoDB" id="9812661at2"/>
<evidence type="ECO:0000256" key="16">
    <source>
        <dbReference type="ARBA" id="ARBA00049966"/>
    </source>
</evidence>